<sequence length="63" mass="7338">MPITIGNMTSNVNVVDSNNLLSDAVMEQIIRQVMMRLKAEQYEESQRRENREIRNQATTPEPF</sequence>
<dbReference type="EMBL" id="JBHFNT010000106">
    <property type="protein sequence ID" value="MFB2835343.1"/>
    <property type="molecule type" value="Genomic_DNA"/>
</dbReference>
<gene>
    <name evidence="2" type="ORF">ACE1CA_12500</name>
</gene>
<accession>A0ABV4WJS5</accession>
<feature type="region of interest" description="Disordered" evidence="1">
    <location>
        <begin position="41"/>
        <end position="63"/>
    </location>
</feature>
<proteinExistence type="predicted"/>
<evidence type="ECO:0000256" key="1">
    <source>
        <dbReference type="SAM" id="MobiDB-lite"/>
    </source>
</evidence>
<protein>
    <submittedName>
        <fullName evidence="2">Uncharacterized protein</fullName>
    </submittedName>
</protein>
<name>A0ABV4WJS5_9CYAN</name>
<dbReference type="RefSeq" id="WP_413277757.1">
    <property type="nucleotide sequence ID" value="NZ_JBHFNT010000106.1"/>
</dbReference>
<dbReference type="Proteomes" id="UP001576780">
    <property type="component" value="Unassembled WGS sequence"/>
</dbReference>
<feature type="compositionally biased region" description="Basic and acidic residues" evidence="1">
    <location>
        <begin position="41"/>
        <end position="54"/>
    </location>
</feature>
<organism evidence="2 3">
    <name type="scientific">Floridaenema evergladense BLCC-F167</name>
    <dbReference type="NCBI Taxonomy" id="3153639"/>
    <lineage>
        <taxon>Bacteria</taxon>
        <taxon>Bacillati</taxon>
        <taxon>Cyanobacteriota</taxon>
        <taxon>Cyanophyceae</taxon>
        <taxon>Oscillatoriophycideae</taxon>
        <taxon>Aerosakkonematales</taxon>
        <taxon>Aerosakkonemataceae</taxon>
        <taxon>Floridanema</taxon>
        <taxon>Floridanema evergladense</taxon>
    </lineage>
</organism>
<reference evidence="2 3" key="1">
    <citation type="submission" date="2024-09" db="EMBL/GenBank/DDBJ databases">
        <title>Floridaenema gen nov. (Aerosakkonemataceae, Aerosakkonematales ord. nov., Cyanobacteria) from benthic tropical and subtropical fresh waters, with the description of four new species.</title>
        <authorList>
            <person name="Moretto J.A."/>
            <person name="Berthold D.E."/>
            <person name="Lefler F.W."/>
            <person name="Huang I.-S."/>
            <person name="Laughinghouse H. IV."/>
        </authorList>
    </citation>
    <scope>NUCLEOTIDE SEQUENCE [LARGE SCALE GENOMIC DNA]</scope>
    <source>
        <strain evidence="2 3">BLCC-F167</strain>
    </source>
</reference>
<evidence type="ECO:0000313" key="3">
    <source>
        <dbReference type="Proteomes" id="UP001576780"/>
    </source>
</evidence>
<evidence type="ECO:0000313" key="2">
    <source>
        <dbReference type="EMBL" id="MFB2835343.1"/>
    </source>
</evidence>
<comment type="caution">
    <text evidence="2">The sequence shown here is derived from an EMBL/GenBank/DDBJ whole genome shotgun (WGS) entry which is preliminary data.</text>
</comment>
<keyword evidence="3" id="KW-1185">Reference proteome</keyword>